<protein>
    <submittedName>
        <fullName evidence="2">Uncharacterized protein</fullName>
    </submittedName>
</protein>
<evidence type="ECO:0000256" key="1">
    <source>
        <dbReference type="SAM" id="MobiDB-lite"/>
    </source>
</evidence>
<gene>
    <name evidence="2" type="ORF">BGZ95_006798</name>
</gene>
<feature type="region of interest" description="Disordered" evidence="1">
    <location>
        <begin position="1"/>
        <end position="66"/>
    </location>
</feature>
<evidence type="ECO:0000313" key="3">
    <source>
        <dbReference type="Proteomes" id="UP001194580"/>
    </source>
</evidence>
<dbReference type="AlphaFoldDB" id="A0AAD4D0P0"/>
<sequence length="66" mass="7086">MNNNDNPDCDLDPLPDVFSDDGNSTGDDVNDSTDDDTDSGSDGEAFAADNNHGNRARFHNPDARDD</sequence>
<reference evidence="2" key="1">
    <citation type="journal article" date="2020" name="Fungal Divers.">
        <title>Resolving the Mortierellaceae phylogeny through synthesis of multi-gene phylogenetics and phylogenomics.</title>
        <authorList>
            <person name="Vandepol N."/>
            <person name="Liber J."/>
            <person name="Desiro A."/>
            <person name="Na H."/>
            <person name="Kennedy M."/>
            <person name="Barry K."/>
            <person name="Grigoriev I.V."/>
            <person name="Miller A.N."/>
            <person name="O'Donnell K."/>
            <person name="Stajich J.E."/>
            <person name="Bonito G."/>
        </authorList>
    </citation>
    <scope>NUCLEOTIDE SEQUENCE</scope>
    <source>
        <strain evidence="2">NRRL 28262</strain>
    </source>
</reference>
<proteinExistence type="predicted"/>
<comment type="caution">
    <text evidence="2">The sequence shown here is derived from an EMBL/GenBank/DDBJ whole genome shotgun (WGS) entry which is preliminary data.</text>
</comment>
<organism evidence="2 3">
    <name type="scientific">Linnemannia exigua</name>
    <dbReference type="NCBI Taxonomy" id="604196"/>
    <lineage>
        <taxon>Eukaryota</taxon>
        <taxon>Fungi</taxon>
        <taxon>Fungi incertae sedis</taxon>
        <taxon>Mucoromycota</taxon>
        <taxon>Mortierellomycotina</taxon>
        <taxon>Mortierellomycetes</taxon>
        <taxon>Mortierellales</taxon>
        <taxon>Mortierellaceae</taxon>
        <taxon>Linnemannia</taxon>
    </lineage>
</organism>
<accession>A0AAD4D0P0</accession>
<dbReference type="EMBL" id="JAAAIL010003200">
    <property type="protein sequence ID" value="KAG0251855.1"/>
    <property type="molecule type" value="Genomic_DNA"/>
</dbReference>
<keyword evidence="3" id="KW-1185">Reference proteome</keyword>
<dbReference type="Proteomes" id="UP001194580">
    <property type="component" value="Unassembled WGS sequence"/>
</dbReference>
<feature type="compositionally biased region" description="Acidic residues" evidence="1">
    <location>
        <begin position="28"/>
        <end position="41"/>
    </location>
</feature>
<feature type="non-terminal residue" evidence="2">
    <location>
        <position position="66"/>
    </location>
</feature>
<evidence type="ECO:0000313" key="2">
    <source>
        <dbReference type="EMBL" id="KAG0251855.1"/>
    </source>
</evidence>
<name>A0AAD4D0P0_9FUNG</name>